<evidence type="ECO:0000313" key="1">
    <source>
        <dbReference type="EMBL" id="MDQ0275117.1"/>
    </source>
</evidence>
<dbReference type="EMBL" id="JAUSTN010000005">
    <property type="protein sequence ID" value="MDQ0275117.1"/>
    <property type="molecule type" value="Genomic_DNA"/>
</dbReference>
<organism evidence="1 2">
    <name type="scientific">Peptoniphilus koenoeneniae</name>
    <dbReference type="NCBI Taxonomy" id="507751"/>
    <lineage>
        <taxon>Bacteria</taxon>
        <taxon>Bacillati</taxon>
        <taxon>Bacillota</taxon>
        <taxon>Tissierellia</taxon>
        <taxon>Tissierellales</taxon>
        <taxon>Peptoniphilaceae</taxon>
        <taxon>Peptoniphilus</taxon>
    </lineage>
</organism>
<name>A0ABU0AV18_9FIRM</name>
<accession>A0ABU0AV18</accession>
<keyword evidence="2" id="KW-1185">Reference proteome</keyword>
<sequence>MDLKTRLAENIYQTIKTEKLNTNEIVKLLRQVELEVLEKQISETHNPGERYVLHKNGYIQKFSKQKMFFDIASNSEFAECPMNEYDINIVTEDVLKNFKNRQLLTTGELKNWLREALYSNGYKSTANRYK</sequence>
<protein>
    <submittedName>
        <fullName evidence="1">Uncharacterized protein</fullName>
    </submittedName>
</protein>
<gene>
    <name evidence="1" type="ORF">J2S72_001141</name>
</gene>
<evidence type="ECO:0000313" key="2">
    <source>
        <dbReference type="Proteomes" id="UP001236559"/>
    </source>
</evidence>
<reference evidence="1 2" key="1">
    <citation type="submission" date="2023-07" db="EMBL/GenBank/DDBJ databases">
        <title>Genomic Encyclopedia of Type Strains, Phase IV (KMG-IV): sequencing the most valuable type-strain genomes for metagenomic binning, comparative biology and taxonomic classification.</title>
        <authorList>
            <person name="Goeker M."/>
        </authorList>
    </citation>
    <scope>NUCLEOTIDE SEQUENCE [LARGE SCALE GENOMIC DNA]</scope>
    <source>
        <strain evidence="1 2">DSM 22616</strain>
    </source>
</reference>
<comment type="caution">
    <text evidence="1">The sequence shown here is derived from an EMBL/GenBank/DDBJ whole genome shotgun (WGS) entry which is preliminary data.</text>
</comment>
<dbReference type="RefSeq" id="WP_023056089.1">
    <property type="nucleotide sequence ID" value="NZ_JAUSTN010000005.1"/>
</dbReference>
<proteinExistence type="predicted"/>
<dbReference type="Proteomes" id="UP001236559">
    <property type="component" value="Unassembled WGS sequence"/>
</dbReference>